<dbReference type="InterPro" id="IPR019718">
    <property type="entry name" value="DUF2602"/>
</dbReference>
<dbReference type="Pfam" id="PF10782">
    <property type="entry name" value="zf-C2HCIx2C"/>
    <property type="match status" value="1"/>
</dbReference>
<gene>
    <name evidence="1" type="ORF">BBV17_24460</name>
</gene>
<proteinExistence type="predicted"/>
<organism evidence="1 2">
    <name type="scientific">Cytobacillus oceanisediminis</name>
    <dbReference type="NCBI Taxonomy" id="665099"/>
    <lineage>
        <taxon>Bacteria</taxon>
        <taxon>Bacillati</taxon>
        <taxon>Bacillota</taxon>
        <taxon>Bacilli</taxon>
        <taxon>Bacillales</taxon>
        <taxon>Bacillaceae</taxon>
        <taxon>Cytobacillus</taxon>
    </lineage>
</organism>
<keyword evidence="2" id="KW-1185">Reference proteome</keyword>
<comment type="caution">
    <text evidence="1">The sequence shown here is derived from an EMBL/GenBank/DDBJ whole genome shotgun (WGS) entry which is preliminary data.</text>
</comment>
<reference evidence="1 2" key="1">
    <citation type="submission" date="2016-07" db="EMBL/GenBank/DDBJ databases">
        <title>Bacillus oceanisediminis whole genome.</title>
        <authorList>
            <person name="Pal Y."/>
            <person name="Verma A."/>
            <person name="Mual P."/>
            <person name="Srinivasan K."/>
        </authorList>
    </citation>
    <scope>NUCLEOTIDE SEQUENCE [LARGE SCALE GENOMIC DNA]</scope>
    <source>
        <strain evidence="1 2">Bhandara28</strain>
    </source>
</reference>
<accession>A0ABX3CMD1</accession>
<name>A0ABX3CMD1_9BACI</name>
<dbReference type="RefSeq" id="WP_071158528.1">
    <property type="nucleotide sequence ID" value="NZ_MBRJ01000040.1"/>
</dbReference>
<evidence type="ECO:0008006" key="3">
    <source>
        <dbReference type="Google" id="ProtNLM"/>
    </source>
</evidence>
<protein>
    <recommendedName>
        <fullName evidence="3">Zinc-finger domain-containing protein</fullName>
    </recommendedName>
</protein>
<dbReference type="Proteomes" id="UP000180194">
    <property type="component" value="Unassembled WGS sequence"/>
</dbReference>
<dbReference type="EMBL" id="MBRJ01000040">
    <property type="protein sequence ID" value="OHX44669.1"/>
    <property type="molecule type" value="Genomic_DNA"/>
</dbReference>
<evidence type="ECO:0000313" key="1">
    <source>
        <dbReference type="EMBL" id="OHX44669.1"/>
    </source>
</evidence>
<sequence length="83" mass="9661">MNLLQHTSEPFVLQNLETYSQKELILLAGNILDKECRGCFVMEQMKSEKKGDEERSRYCLKQCQICMEMQKIGALLSKPHPKK</sequence>
<evidence type="ECO:0000313" key="2">
    <source>
        <dbReference type="Proteomes" id="UP000180194"/>
    </source>
</evidence>